<gene>
    <name evidence="1" type="ORF">LEP1GSC158_2968</name>
</gene>
<reference evidence="1 2" key="1">
    <citation type="submission" date="2013-01" db="EMBL/GenBank/DDBJ databases">
        <authorList>
            <person name="Harkins D.M."/>
            <person name="Durkin A.S."/>
            <person name="Brinkac L.M."/>
            <person name="Haft D.H."/>
            <person name="Selengut J.D."/>
            <person name="Sanka R."/>
            <person name="DePew J."/>
            <person name="Purushe J."/>
            <person name="Tulsiani S.M."/>
            <person name="Graham G.C."/>
            <person name="Burns M.-A."/>
            <person name="Dohnt M.F."/>
            <person name="Smythe L.D."/>
            <person name="McKay D.B."/>
            <person name="Craig S.B."/>
            <person name="Vinetz J.M."/>
            <person name="Sutton G.G."/>
            <person name="Nierman W.C."/>
            <person name="Fouts D.E."/>
        </authorList>
    </citation>
    <scope>NUCLEOTIDE SEQUENCE [LARGE SCALE GENOMIC DNA]</scope>
    <source>
        <strain evidence="1 2">LT2156</strain>
    </source>
</reference>
<proteinExistence type="predicted"/>
<evidence type="ECO:0000313" key="2">
    <source>
        <dbReference type="Proteomes" id="UP000012089"/>
    </source>
</evidence>
<name>M6I379_LEPIR</name>
<dbReference type="AlphaFoldDB" id="M6I379"/>
<organism evidence="1 2">
    <name type="scientific">Leptospira interrogans serovar Zanoni str. LT2156</name>
    <dbReference type="NCBI Taxonomy" id="1001601"/>
    <lineage>
        <taxon>Bacteria</taxon>
        <taxon>Pseudomonadati</taxon>
        <taxon>Spirochaetota</taxon>
        <taxon>Spirochaetia</taxon>
        <taxon>Leptospirales</taxon>
        <taxon>Leptospiraceae</taxon>
        <taxon>Leptospira</taxon>
    </lineage>
</organism>
<dbReference type="EMBL" id="AFMF02000016">
    <property type="protein sequence ID" value="EMM97616.1"/>
    <property type="molecule type" value="Genomic_DNA"/>
</dbReference>
<dbReference type="Proteomes" id="UP000012089">
    <property type="component" value="Unassembled WGS sequence"/>
</dbReference>
<protein>
    <submittedName>
        <fullName evidence="1">Uncharacterized protein</fullName>
    </submittedName>
</protein>
<evidence type="ECO:0000313" key="1">
    <source>
        <dbReference type="EMBL" id="EMM97616.1"/>
    </source>
</evidence>
<accession>M6I379</accession>
<comment type="caution">
    <text evidence="1">The sequence shown here is derived from an EMBL/GenBank/DDBJ whole genome shotgun (WGS) entry which is preliminary data.</text>
</comment>
<sequence>MIYNVSLAIIHFSEKSWNLNFVNHSYYVGTTANHNFTNIF</sequence>